<gene>
    <name evidence="2" type="ORF">CVT23_10325</name>
</gene>
<dbReference type="GO" id="GO:0016787">
    <property type="term" value="F:hydrolase activity"/>
    <property type="evidence" value="ECO:0007669"/>
    <property type="project" value="UniProtKB-KW"/>
</dbReference>
<dbReference type="OrthoDB" id="9815441at2"/>
<comment type="caution">
    <text evidence="2">The sequence shown here is derived from an EMBL/GenBank/DDBJ whole genome shotgun (WGS) entry which is preliminary data.</text>
</comment>
<dbReference type="PANTHER" id="PTHR43798">
    <property type="entry name" value="MONOACYLGLYCEROL LIPASE"/>
    <property type="match status" value="1"/>
</dbReference>
<dbReference type="InterPro" id="IPR050266">
    <property type="entry name" value="AB_hydrolase_sf"/>
</dbReference>
<reference evidence="2 3" key="1">
    <citation type="submission" date="2017-11" db="EMBL/GenBank/DDBJ databases">
        <title>Draft genome sequence of Rhizobiales bacterium SY3-13.</title>
        <authorList>
            <person name="Sun C."/>
        </authorList>
    </citation>
    <scope>NUCLEOTIDE SEQUENCE [LARGE SCALE GENOMIC DNA]</scope>
    <source>
        <strain evidence="2 3">SY3-13</strain>
    </source>
</reference>
<dbReference type="Gene3D" id="3.40.50.1820">
    <property type="entry name" value="alpha/beta hydrolase"/>
    <property type="match status" value="1"/>
</dbReference>
<dbReference type="SUPFAM" id="SSF53474">
    <property type="entry name" value="alpha/beta-Hydrolases"/>
    <property type="match status" value="1"/>
</dbReference>
<evidence type="ECO:0000313" key="3">
    <source>
        <dbReference type="Proteomes" id="UP000229498"/>
    </source>
</evidence>
<organism evidence="2 3">
    <name type="scientific">Minwuia thermotolerans</name>
    <dbReference type="NCBI Taxonomy" id="2056226"/>
    <lineage>
        <taxon>Bacteria</taxon>
        <taxon>Pseudomonadati</taxon>
        <taxon>Pseudomonadota</taxon>
        <taxon>Alphaproteobacteria</taxon>
        <taxon>Minwuiales</taxon>
        <taxon>Minwuiaceae</taxon>
        <taxon>Minwuia</taxon>
    </lineage>
</organism>
<dbReference type="PRINTS" id="PR00111">
    <property type="entry name" value="ABHYDROLASE"/>
</dbReference>
<feature type="domain" description="AB hydrolase-1" evidence="1">
    <location>
        <begin position="39"/>
        <end position="267"/>
    </location>
</feature>
<evidence type="ECO:0000259" key="1">
    <source>
        <dbReference type="Pfam" id="PF12697"/>
    </source>
</evidence>
<dbReference type="AlphaFoldDB" id="A0A2M9G159"/>
<keyword evidence="2" id="KW-0378">Hydrolase</keyword>
<dbReference type="Pfam" id="PF12697">
    <property type="entry name" value="Abhydrolase_6"/>
    <property type="match status" value="1"/>
</dbReference>
<keyword evidence="3" id="KW-1185">Reference proteome</keyword>
<proteinExistence type="predicted"/>
<protein>
    <submittedName>
        <fullName evidence="2">Alpha/beta hydrolase</fullName>
    </submittedName>
</protein>
<dbReference type="Proteomes" id="UP000229498">
    <property type="component" value="Unassembled WGS sequence"/>
</dbReference>
<dbReference type="InterPro" id="IPR029058">
    <property type="entry name" value="AB_hydrolase_fold"/>
</dbReference>
<sequence>MDETARNMVERLEAAADYRETEWRGLRTAWRCFGEGRPVVLLHGDFGSWTHFVHNIEALSARFRVLAADMPGYGRSDTPPEPHLPDRLAPPLAAGVDELLGPDAELDIVGFSYGGIVAGHLAAMLGARVGRLLLSGPGGFGMRSGPSPGVDLKGVREGMSEAEIDAVHRHNLGRLMIADPACVDDLAVRIQRENIAAARVRCGKIPDTTALLDALPRVRARLSGIWGGADAFSDPERLAGQMAALRRFDPDMDFQVVPGAGHWLFYEASGTANKWLLQTLEDSPGV</sequence>
<dbReference type="InterPro" id="IPR000073">
    <property type="entry name" value="AB_hydrolase_1"/>
</dbReference>
<dbReference type="EMBL" id="PHIG01000032">
    <property type="protein sequence ID" value="PJK29452.1"/>
    <property type="molecule type" value="Genomic_DNA"/>
</dbReference>
<dbReference type="RefSeq" id="WP_109793476.1">
    <property type="nucleotide sequence ID" value="NZ_PHIG01000032.1"/>
</dbReference>
<accession>A0A2M9G159</accession>
<name>A0A2M9G159_9PROT</name>
<evidence type="ECO:0000313" key="2">
    <source>
        <dbReference type="EMBL" id="PJK29452.1"/>
    </source>
</evidence>